<dbReference type="Pfam" id="PF02230">
    <property type="entry name" value="Abhydrolase_2"/>
    <property type="match status" value="1"/>
</dbReference>
<reference evidence="10 11" key="1">
    <citation type="submission" date="2015-08" db="EMBL/GenBank/DDBJ databases">
        <authorList>
            <person name="Babu N.S."/>
            <person name="Beckwith C.J."/>
            <person name="Beseler K.G."/>
            <person name="Brison A."/>
            <person name="Carone J.V."/>
            <person name="Caskin T.P."/>
            <person name="Diamond M."/>
            <person name="Durham M.E."/>
            <person name="Foxe J.M."/>
            <person name="Go M."/>
            <person name="Henderson B.A."/>
            <person name="Jones I.B."/>
            <person name="McGettigan J.A."/>
            <person name="Micheletti S.J."/>
            <person name="Nasrallah M.E."/>
            <person name="Ortiz D."/>
            <person name="Piller C.R."/>
            <person name="Privatt S.R."/>
            <person name="Schneider S.L."/>
            <person name="Sharp S."/>
            <person name="Smith T.C."/>
            <person name="Stanton J.D."/>
            <person name="Ullery H.E."/>
            <person name="Wilson R.J."/>
            <person name="Serrano M.G."/>
            <person name="Buck G."/>
            <person name="Lee V."/>
            <person name="Wang Y."/>
            <person name="Carvalho R."/>
            <person name="Voegtly L."/>
            <person name="Shi R."/>
            <person name="Duckworth R."/>
            <person name="Johnson A."/>
            <person name="Loviza R."/>
            <person name="Walstead R."/>
            <person name="Shah Z."/>
            <person name="Kiflezghi M."/>
            <person name="Wade K."/>
            <person name="Ball S.L."/>
            <person name="Bradley K.W."/>
            <person name="Asai D.J."/>
            <person name="Bowman C.A."/>
            <person name="Russell D.A."/>
            <person name="Pope W.H."/>
            <person name="Jacobs-Sera D."/>
            <person name="Hendrix R.W."/>
            <person name="Hatfull G.F."/>
        </authorList>
    </citation>
    <scope>NUCLEOTIDE SEQUENCE [LARGE SCALE GENOMIC DNA]</scope>
    <source>
        <strain evidence="10 11">DSM 27648</strain>
    </source>
</reference>
<dbReference type="STRING" id="1391654.AKJ09_09559"/>
<sequence length="402" mass="43830">MRERLRFEGERARALRRDCRTRVALADVTRSGSPAFPLAKREFTPPKSPRPVARVSEECGASRSIRAVVREVWSYEVAVFGVGAGGGVVRGRSLREQRVFESRRKPRAERGSDATGALDATHGLGDRPPDAGGETDPPPNVDSGSPPPARCNLPVAKTGFVGSQTFGFRLDDRTYQLYIADKYDGSTKIPVMLVFHGDGGTGEIIRSWTHMEDAANGNMIFVYPDGKWGTWDIDSPPATNADYPYVEALINDVASRLCIDRERVFAWGLSKGAFFVNNLGCFEGNVIRGIIAHSGGGPSSASPDDYDATGHYKCTTAPVSSMSIHGDLDTIVSYSTAIDSRDHWIWANRCTNSYHGMSPSPCVLYDGCATGNQVAWCENGNMGHDFWDGSIEATMNFVDMLK</sequence>
<dbReference type="InterPro" id="IPR029058">
    <property type="entry name" value="AB_hydrolase_fold"/>
</dbReference>
<dbReference type="Proteomes" id="UP000064967">
    <property type="component" value="Chromosome"/>
</dbReference>
<proteinExistence type="predicted"/>
<dbReference type="KEGG" id="llu:AKJ09_09559"/>
<keyword evidence="11" id="KW-1185">Reference proteome</keyword>
<dbReference type="EMBL" id="CP012333">
    <property type="protein sequence ID" value="AKV02896.1"/>
    <property type="molecule type" value="Genomic_DNA"/>
</dbReference>
<feature type="domain" description="Phospholipase/carboxylesterase/thioesterase" evidence="9">
    <location>
        <begin position="243"/>
        <end position="362"/>
    </location>
</feature>
<evidence type="ECO:0000256" key="3">
    <source>
        <dbReference type="ARBA" id="ARBA00022651"/>
    </source>
</evidence>
<keyword evidence="2" id="KW-0964">Secreted</keyword>
<dbReference type="AlphaFoldDB" id="A0A0K1QAT0"/>
<keyword evidence="5" id="KW-0378">Hydrolase</keyword>
<evidence type="ECO:0000313" key="11">
    <source>
        <dbReference type="Proteomes" id="UP000064967"/>
    </source>
</evidence>
<dbReference type="GO" id="GO:0045493">
    <property type="term" value="P:xylan catabolic process"/>
    <property type="evidence" value="ECO:0007669"/>
    <property type="project" value="UniProtKB-KW"/>
</dbReference>
<evidence type="ECO:0000259" key="9">
    <source>
        <dbReference type="Pfam" id="PF02230"/>
    </source>
</evidence>
<dbReference type="GO" id="GO:0030600">
    <property type="term" value="F:feruloyl esterase activity"/>
    <property type="evidence" value="ECO:0007669"/>
    <property type="project" value="InterPro"/>
</dbReference>
<dbReference type="GO" id="GO:0005576">
    <property type="term" value="C:extracellular region"/>
    <property type="evidence" value="ECO:0007669"/>
    <property type="project" value="UniProtKB-SubCell"/>
</dbReference>
<evidence type="ECO:0000256" key="2">
    <source>
        <dbReference type="ARBA" id="ARBA00022525"/>
    </source>
</evidence>
<protein>
    <recommendedName>
        <fullName evidence="9">Phospholipase/carboxylesterase/thioesterase domain-containing protein</fullName>
    </recommendedName>
</protein>
<organism evidence="10 11">
    <name type="scientific">Labilithrix luteola</name>
    <dbReference type="NCBI Taxonomy" id="1391654"/>
    <lineage>
        <taxon>Bacteria</taxon>
        <taxon>Pseudomonadati</taxon>
        <taxon>Myxococcota</taxon>
        <taxon>Polyangia</taxon>
        <taxon>Polyangiales</taxon>
        <taxon>Labilitrichaceae</taxon>
        <taxon>Labilithrix</taxon>
    </lineage>
</organism>
<evidence type="ECO:0000313" key="10">
    <source>
        <dbReference type="EMBL" id="AKV02896.1"/>
    </source>
</evidence>
<feature type="region of interest" description="Disordered" evidence="8">
    <location>
        <begin position="98"/>
        <end position="152"/>
    </location>
</feature>
<dbReference type="Gene3D" id="3.40.50.1820">
    <property type="entry name" value="alpha/beta hydrolase"/>
    <property type="match status" value="1"/>
</dbReference>
<evidence type="ECO:0000256" key="8">
    <source>
        <dbReference type="SAM" id="MobiDB-lite"/>
    </source>
</evidence>
<evidence type="ECO:0000256" key="5">
    <source>
        <dbReference type="ARBA" id="ARBA00022801"/>
    </source>
</evidence>
<evidence type="ECO:0000256" key="7">
    <source>
        <dbReference type="ARBA" id="ARBA00023326"/>
    </source>
</evidence>
<dbReference type="InterPro" id="IPR043595">
    <property type="entry name" value="FaeB/C/D"/>
</dbReference>
<name>A0A0K1QAT0_9BACT</name>
<evidence type="ECO:0000256" key="1">
    <source>
        <dbReference type="ARBA" id="ARBA00004613"/>
    </source>
</evidence>
<keyword evidence="6" id="KW-0119">Carbohydrate metabolism</keyword>
<evidence type="ECO:0000256" key="4">
    <source>
        <dbReference type="ARBA" id="ARBA00022729"/>
    </source>
</evidence>
<keyword evidence="4" id="KW-0732">Signal</keyword>
<feature type="compositionally biased region" description="Basic and acidic residues" evidence="8">
    <location>
        <begin position="98"/>
        <end position="112"/>
    </location>
</feature>
<comment type="subcellular location">
    <subcellularLocation>
        <location evidence="1">Secreted</location>
    </subcellularLocation>
</comment>
<feature type="compositionally biased region" description="Pro residues" evidence="8">
    <location>
        <begin position="136"/>
        <end position="149"/>
    </location>
</feature>
<keyword evidence="7" id="KW-0624">Polysaccharide degradation</keyword>
<dbReference type="PANTHER" id="PTHR38050">
    <property type="match status" value="1"/>
</dbReference>
<dbReference type="PANTHER" id="PTHR38050:SF2">
    <property type="entry name" value="FERULOYL ESTERASE C-RELATED"/>
    <property type="match status" value="1"/>
</dbReference>
<dbReference type="InterPro" id="IPR003140">
    <property type="entry name" value="PLipase/COase/thioEstase"/>
</dbReference>
<dbReference type="SUPFAM" id="SSF53474">
    <property type="entry name" value="alpha/beta-Hydrolases"/>
    <property type="match status" value="1"/>
</dbReference>
<accession>A0A0K1QAT0</accession>
<evidence type="ECO:0000256" key="6">
    <source>
        <dbReference type="ARBA" id="ARBA00023277"/>
    </source>
</evidence>
<gene>
    <name evidence="10" type="ORF">AKJ09_09559</name>
</gene>
<keyword evidence="3" id="KW-0858">Xylan degradation</keyword>